<geneLocation type="plasmid" evidence="2 3">
    <name>pHGLR3</name>
</geneLocation>
<evidence type="ECO:0000259" key="1">
    <source>
        <dbReference type="Pfam" id="PF13614"/>
    </source>
</evidence>
<gene>
    <name evidence="2" type="primary">parA1</name>
    <name evidence="2" type="ORF">HfgLR_25125</name>
</gene>
<reference evidence="2" key="1">
    <citation type="journal article" date="2021" name="Front. Microbiol.">
        <title>Cellular and Genomic Properties of Haloferax gibbonsii LR2-5, the Host of Euryarchaeal Virus HFTV1.</title>
        <authorList>
            <person name="Tittes C."/>
            <person name="Schwarzer S."/>
            <person name="Pfeiffer F."/>
            <person name="Dyall-Smith M."/>
            <person name="Rodriguez-Franco M."/>
            <person name="Oksanen H.M."/>
            <person name="Quax T.E.F."/>
        </authorList>
    </citation>
    <scope>NUCLEOTIDE SEQUENCE</scope>
    <source>
        <strain evidence="2">LR2-5</strain>
    </source>
</reference>
<sequence>MPKQNTASRALRAALFMDKGGVTKTTSTAHLGEALAREYGLDVLLIDLAGKQGDLSKQFGIHNEVRAAEDDAWPNISTVFAEEWSTIAEKVPDAVEDMIWETDENVDLIPAHEGLDSVDDDLASVNVEDRYTRLDEFLTNYVDPLGYDVVLLDLPGLTNNVTLNGLFATGRVIAPLTMGEFEERQLDQLVADIDEIVAGFDVDLELAMVLPSMYDKRANVDTEMLARLREQYPDRIAPRPITDSQGVPNAQAEGRTVFAVPNDELLATAKRVKDAYTDAATALLQRVDGETATTSAETN</sequence>
<accession>A0A871BN34</accession>
<dbReference type="InterPro" id="IPR027417">
    <property type="entry name" value="P-loop_NTPase"/>
</dbReference>
<dbReference type="PANTHER" id="PTHR13696:SF99">
    <property type="entry name" value="COBYRINIC ACID AC-DIAMIDE SYNTHASE"/>
    <property type="match status" value="1"/>
</dbReference>
<organism evidence="2 3">
    <name type="scientific">Haloferax gibbonsii</name>
    <dbReference type="NCBI Taxonomy" id="35746"/>
    <lineage>
        <taxon>Archaea</taxon>
        <taxon>Methanobacteriati</taxon>
        <taxon>Methanobacteriota</taxon>
        <taxon>Stenosarchaea group</taxon>
        <taxon>Halobacteria</taxon>
        <taxon>Halobacteriales</taxon>
        <taxon>Haloferacaceae</taxon>
        <taxon>Haloferax</taxon>
    </lineage>
</organism>
<dbReference type="InterPro" id="IPR025669">
    <property type="entry name" value="AAA_dom"/>
</dbReference>
<evidence type="ECO:0000313" key="3">
    <source>
        <dbReference type="Proteomes" id="UP000663064"/>
    </source>
</evidence>
<protein>
    <submittedName>
        <fullName evidence="2">ParA domain protein</fullName>
    </submittedName>
</protein>
<keyword evidence="2" id="KW-0614">Plasmid</keyword>
<dbReference type="InterPro" id="IPR050678">
    <property type="entry name" value="DNA_Partitioning_ATPase"/>
</dbReference>
<feature type="domain" description="AAA" evidence="1">
    <location>
        <begin position="15"/>
        <end position="201"/>
    </location>
</feature>
<dbReference type="CDD" id="cd02042">
    <property type="entry name" value="ParAB_family"/>
    <property type="match status" value="1"/>
</dbReference>
<name>A0A871BN34_HALGI</name>
<dbReference type="EMBL" id="CP063208">
    <property type="protein sequence ID" value="QOS14104.1"/>
    <property type="molecule type" value="Genomic_DNA"/>
</dbReference>
<dbReference type="SUPFAM" id="SSF52540">
    <property type="entry name" value="P-loop containing nucleoside triphosphate hydrolases"/>
    <property type="match status" value="1"/>
</dbReference>
<dbReference type="AlphaFoldDB" id="A0A871BN34"/>
<dbReference type="PANTHER" id="PTHR13696">
    <property type="entry name" value="P-LOOP CONTAINING NUCLEOSIDE TRIPHOSPHATE HYDROLASE"/>
    <property type="match status" value="1"/>
</dbReference>
<dbReference type="Proteomes" id="UP000663064">
    <property type="component" value="Plasmid pHGLR3"/>
</dbReference>
<proteinExistence type="predicted"/>
<dbReference type="Gene3D" id="3.40.50.300">
    <property type="entry name" value="P-loop containing nucleotide triphosphate hydrolases"/>
    <property type="match status" value="1"/>
</dbReference>
<dbReference type="Pfam" id="PF13614">
    <property type="entry name" value="AAA_31"/>
    <property type="match status" value="1"/>
</dbReference>
<evidence type="ECO:0000313" key="2">
    <source>
        <dbReference type="EMBL" id="QOS14104.1"/>
    </source>
</evidence>